<feature type="compositionally biased region" description="Basic and acidic residues" evidence="1">
    <location>
        <begin position="256"/>
        <end position="265"/>
    </location>
</feature>
<dbReference type="Gramene" id="Ma09_t17910.1">
    <property type="protein sequence ID" value="Ma09_p17910.1"/>
    <property type="gene ID" value="Ma09_g17910"/>
</dbReference>
<evidence type="ECO:0000313" key="2">
    <source>
        <dbReference type="EnsemblPlants" id="Ma09_p17910.1"/>
    </source>
</evidence>
<dbReference type="PANTHER" id="PTHR33223">
    <property type="entry name" value="CCHC-TYPE DOMAIN-CONTAINING PROTEIN"/>
    <property type="match status" value="1"/>
</dbReference>
<keyword evidence="3" id="KW-1185">Reference proteome</keyword>
<sequence length="275" mass="31268">MVLYGTFDALMCRAFSTTLRGPARTWYNGLKTGTIASFDQLVKDFELNFLAYARFFWSLVERPPTAVPKMLQQGNQFIAAENWMVEKWGEHKRVRPEPTRGQQSATPRRRSDRPDPPALRSPLPPLGASRTEIFLQIREKGLLRAPNPMKSPRELADQSKYCHFHRQNGHDTEECRELKWQIEELVHRGHLSRYIRWSRELSPHSEGPVERQIDVITGGPASGGNSMSGRKAYAHSINTDPPKCDPDPEVAFPPEGAERSEHDDALVITSRIANT</sequence>
<organism evidence="2 3">
    <name type="scientific">Musa acuminata subsp. malaccensis</name>
    <name type="common">Wild banana</name>
    <name type="synonym">Musa malaccensis</name>
    <dbReference type="NCBI Taxonomy" id="214687"/>
    <lineage>
        <taxon>Eukaryota</taxon>
        <taxon>Viridiplantae</taxon>
        <taxon>Streptophyta</taxon>
        <taxon>Embryophyta</taxon>
        <taxon>Tracheophyta</taxon>
        <taxon>Spermatophyta</taxon>
        <taxon>Magnoliopsida</taxon>
        <taxon>Liliopsida</taxon>
        <taxon>Zingiberales</taxon>
        <taxon>Musaceae</taxon>
        <taxon>Musa</taxon>
    </lineage>
</organism>
<evidence type="ECO:0000313" key="3">
    <source>
        <dbReference type="Proteomes" id="UP000012960"/>
    </source>
</evidence>
<reference evidence="2" key="1">
    <citation type="submission" date="2021-05" db="UniProtKB">
        <authorList>
            <consortium name="EnsemblPlants"/>
        </authorList>
    </citation>
    <scope>IDENTIFICATION</scope>
    <source>
        <strain evidence="2">subsp. malaccensis</strain>
    </source>
</reference>
<proteinExistence type="predicted"/>
<feature type="region of interest" description="Disordered" evidence="1">
    <location>
        <begin position="219"/>
        <end position="275"/>
    </location>
</feature>
<dbReference type="OMA" id="ECRELKW"/>
<dbReference type="Proteomes" id="UP000012960">
    <property type="component" value="Unplaced"/>
</dbReference>
<dbReference type="PANTHER" id="PTHR33223:SF10">
    <property type="entry name" value="AMINOTRANSFERASE-LIKE PLANT MOBILE DOMAIN-CONTAINING PROTEIN"/>
    <property type="match status" value="1"/>
</dbReference>
<dbReference type="EnsemblPlants" id="Ma09_t17910.1">
    <property type="protein sequence ID" value="Ma09_p17910.1"/>
    <property type="gene ID" value="Ma09_g17910"/>
</dbReference>
<evidence type="ECO:0008006" key="4">
    <source>
        <dbReference type="Google" id="ProtNLM"/>
    </source>
</evidence>
<dbReference type="AlphaFoldDB" id="A0A804KKU9"/>
<name>A0A804KKU9_MUSAM</name>
<accession>A0A804KKU9</accession>
<feature type="compositionally biased region" description="Pro residues" evidence="1">
    <location>
        <begin position="116"/>
        <end position="125"/>
    </location>
</feature>
<evidence type="ECO:0000256" key="1">
    <source>
        <dbReference type="SAM" id="MobiDB-lite"/>
    </source>
</evidence>
<protein>
    <recommendedName>
        <fullName evidence="4">Retrotransposon gag domain-containing protein</fullName>
    </recommendedName>
</protein>
<feature type="region of interest" description="Disordered" evidence="1">
    <location>
        <begin position="90"/>
        <end position="126"/>
    </location>
</feature>
<dbReference type="InParanoid" id="A0A804KKU9"/>